<evidence type="ECO:0000256" key="1">
    <source>
        <dbReference type="ARBA" id="ARBA00023002"/>
    </source>
</evidence>
<dbReference type="PANTHER" id="PTHR43364:SF4">
    <property type="entry name" value="NAD(P)-LINKED OXIDOREDUCTASE SUPERFAMILY PROTEIN"/>
    <property type="match status" value="1"/>
</dbReference>
<dbReference type="InterPro" id="IPR023210">
    <property type="entry name" value="NADP_OxRdtase_dom"/>
</dbReference>
<evidence type="ECO:0000259" key="2">
    <source>
        <dbReference type="Pfam" id="PF00248"/>
    </source>
</evidence>
<protein>
    <submittedName>
        <fullName evidence="3">Aldo/keto reductase</fullName>
    </submittedName>
</protein>
<dbReference type="PANTHER" id="PTHR43364">
    <property type="entry name" value="NADH-SPECIFIC METHYLGLYOXAL REDUCTASE-RELATED"/>
    <property type="match status" value="1"/>
</dbReference>
<name>A0ABT2T0I8_9FIRM</name>
<dbReference type="EMBL" id="JAOQKJ010000003">
    <property type="protein sequence ID" value="MCU6743763.1"/>
    <property type="molecule type" value="Genomic_DNA"/>
</dbReference>
<comment type="caution">
    <text evidence="3">The sequence shown here is derived from an EMBL/GenBank/DDBJ whole genome shotgun (WGS) entry which is preliminary data.</text>
</comment>
<reference evidence="3 4" key="1">
    <citation type="journal article" date="2021" name="ISME Commun">
        <title>Automated analysis of genomic sequences facilitates high-throughput and comprehensive description of bacteria.</title>
        <authorList>
            <person name="Hitch T.C.A."/>
        </authorList>
    </citation>
    <scope>NUCLEOTIDE SEQUENCE [LARGE SCALE GENOMIC DNA]</scope>
    <source>
        <strain evidence="3 4">Sanger_18</strain>
    </source>
</reference>
<accession>A0ABT2T0I8</accession>
<dbReference type="Pfam" id="PF00248">
    <property type="entry name" value="Aldo_ket_red"/>
    <property type="match status" value="1"/>
</dbReference>
<dbReference type="Gene3D" id="3.20.20.100">
    <property type="entry name" value="NADP-dependent oxidoreductase domain"/>
    <property type="match status" value="1"/>
</dbReference>
<gene>
    <name evidence="3" type="ORF">OCV77_04480</name>
</gene>
<dbReference type="SUPFAM" id="SSF51430">
    <property type="entry name" value="NAD(P)-linked oxidoreductase"/>
    <property type="match status" value="1"/>
</dbReference>
<keyword evidence="1" id="KW-0560">Oxidoreductase</keyword>
<feature type="domain" description="NADP-dependent oxidoreductase" evidence="2">
    <location>
        <begin position="16"/>
        <end position="319"/>
    </location>
</feature>
<dbReference type="InterPro" id="IPR050523">
    <property type="entry name" value="AKR_Detox_Biosynth"/>
</dbReference>
<keyword evidence="4" id="KW-1185">Reference proteome</keyword>
<evidence type="ECO:0000313" key="3">
    <source>
        <dbReference type="EMBL" id="MCU6743763.1"/>
    </source>
</evidence>
<proteinExistence type="predicted"/>
<sequence length="326" mass="37424">MRQLKLNKSGIIIPVMSLGTWAFGGDAIWGKTDEMQAIDTARRAVEMGIVQIDTAPAYGMGKSEEILGEALKGIRDKVILSTKCGLSWDEGNIGQLHVERDGHRIVRNLSAKSIRKDLENSLKRLKTEYIDIYYVHYPVFGTYAVPVEETMDELNRMKKEGKIRAIGASNMNPEVLNEYCTYADIEIIQEKYSLLDRKVEETLLPVCQERKILLQAYSPLEQGVLTEQFRQKRDTPDQKRFVNKPWGKKECHERMLQMFDSWMDLCEKYNCQLEHLAIAWILKQPGVNILCGARKITHLESNIKGAEIALTEEDAERIRRDVESFL</sequence>
<dbReference type="Proteomes" id="UP001652432">
    <property type="component" value="Unassembled WGS sequence"/>
</dbReference>
<dbReference type="InterPro" id="IPR036812">
    <property type="entry name" value="NAD(P)_OxRdtase_dom_sf"/>
</dbReference>
<organism evidence="3 4">
    <name type="scientific">Suilimivivens aceti</name>
    <dbReference type="NCBI Taxonomy" id="2981774"/>
    <lineage>
        <taxon>Bacteria</taxon>
        <taxon>Bacillati</taxon>
        <taxon>Bacillota</taxon>
        <taxon>Clostridia</taxon>
        <taxon>Lachnospirales</taxon>
        <taxon>Lachnospiraceae</taxon>
        <taxon>Suilimivivens</taxon>
    </lineage>
</organism>
<dbReference type="RefSeq" id="WP_118797516.1">
    <property type="nucleotide sequence ID" value="NZ_JAOQKJ010000003.1"/>
</dbReference>
<evidence type="ECO:0000313" key="4">
    <source>
        <dbReference type="Proteomes" id="UP001652432"/>
    </source>
</evidence>